<gene>
    <name evidence="2" type="ORF">Fcan01_05199</name>
</gene>
<feature type="domain" description="CRAL-TRIO" evidence="1">
    <location>
        <begin position="73"/>
        <end position="255"/>
    </location>
</feature>
<dbReference type="SUPFAM" id="SSF52087">
    <property type="entry name" value="CRAL/TRIO domain"/>
    <property type="match status" value="1"/>
</dbReference>
<dbReference type="OMA" id="WRVEYGV"/>
<dbReference type="InterPro" id="IPR036273">
    <property type="entry name" value="CRAL/TRIO_N_dom_sf"/>
</dbReference>
<dbReference type="InterPro" id="IPR011074">
    <property type="entry name" value="CRAL/TRIO_N_dom"/>
</dbReference>
<name>A0A226EV67_FOLCA</name>
<evidence type="ECO:0000313" key="2">
    <source>
        <dbReference type="EMBL" id="OXA60974.1"/>
    </source>
</evidence>
<dbReference type="Gene3D" id="3.40.525.10">
    <property type="entry name" value="CRAL-TRIO lipid binding domain"/>
    <property type="match status" value="1"/>
</dbReference>
<dbReference type="SUPFAM" id="SSF46938">
    <property type="entry name" value="CRAL/TRIO N-terminal domain"/>
    <property type="match status" value="1"/>
</dbReference>
<evidence type="ECO:0000313" key="3">
    <source>
        <dbReference type="Proteomes" id="UP000198287"/>
    </source>
</evidence>
<organism evidence="2 3">
    <name type="scientific">Folsomia candida</name>
    <name type="common">Springtail</name>
    <dbReference type="NCBI Taxonomy" id="158441"/>
    <lineage>
        <taxon>Eukaryota</taxon>
        <taxon>Metazoa</taxon>
        <taxon>Ecdysozoa</taxon>
        <taxon>Arthropoda</taxon>
        <taxon>Hexapoda</taxon>
        <taxon>Collembola</taxon>
        <taxon>Entomobryomorpha</taxon>
        <taxon>Isotomoidea</taxon>
        <taxon>Isotomidae</taxon>
        <taxon>Proisotominae</taxon>
        <taxon>Folsomia</taxon>
    </lineage>
</organism>
<dbReference type="InterPro" id="IPR036865">
    <property type="entry name" value="CRAL-TRIO_dom_sf"/>
</dbReference>
<reference evidence="2 3" key="1">
    <citation type="submission" date="2015-12" db="EMBL/GenBank/DDBJ databases">
        <title>The genome of Folsomia candida.</title>
        <authorList>
            <person name="Faddeeva A."/>
            <person name="Derks M.F."/>
            <person name="Anvar Y."/>
            <person name="Smit S."/>
            <person name="Van Straalen N."/>
            <person name="Roelofs D."/>
        </authorList>
    </citation>
    <scope>NUCLEOTIDE SEQUENCE [LARGE SCALE GENOMIC DNA]</scope>
    <source>
        <strain evidence="2 3">VU population</strain>
        <tissue evidence="2">Whole body</tissue>
    </source>
</reference>
<dbReference type="CDD" id="cd00170">
    <property type="entry name" value="SEC14"/>
    <property type="match status" value="1"/>
</dbReference>
<protein>
    <submittedName>
        <fullName evidence="2">Protein real-time</fullName>
    </submittedName>
</protein>
<dbReference type="EMBL" id="LNIX01000002">
    <property type="protein sequence ID" value="OXA60974.1"/>
    <property type="molecule type" value="Genomic_DNA"/>
</dbReference>
<accession>A0A226EV67</accession>
<dbReference type="Proteomes" id="UP000198287">
    <property type="component" value="Unassembled WGS sequence"/>
</dbReference>
<dbReference type="PROSITE" id="PS50191">
    <property type="entry name" value="CRAL_TRIO"/>
    <property type="match status" value="1"/>
</dbReference>
<proteinExistence type="predicted"/>
<dbReference type="OrthoDB" id="1434354at2759"/>
<evidence type="ECO:0000259" key="1">
    <source>
        <dbReference type="PROSITE" id="PS50191"/>
    </source>
</evidence>
<dbReference type="SMART" id="SM00516">
    <property type="entry name" value="SEC14"/>
    <property type="match status" value="1"/>
</dbReference>
<sequence>MVEPPTESEKPLIVQFRDMMRDELDEERLSSDMYLLRWLRAREMNPQKAALMLRTSMKWRQENKVDQVLHEIIDQDISDLIGGFFQAFDKFGRPVVALPGGEWDVRKPLDDGRKPELIRFLIMSLEIFEETLKMIYKYGYPNQTPMIITKFTVIFDLKHFTYAKFAHKRSVEALLDLVKIYEANYPETLGRCLIINSPRIFSMLFAIVKPFLSENTVNKISIFDSNEANWKKAVEEVIDPSQLPIRYGGRVENPALMD</sequence>
<dbReference type="PANTHER" id="PTHR23324:SF83">
    <property type="entry name" value="SEC14-LIKE PROTEIN 2"/>
    <property type="match status" value="1"/>
</dbReference>
<dbReference type="SMART" id="SM01100">
    <property type="entry name" value="CRAL_TRIO_N"/>
    <property type="match status" value="1"/>
</dbReference>
<dbReference type="Pfam" id="PF00650">
    <property type="entry name" value="CRAL_TRIO"/>
    <property type="match status" value="1"/>
</dbReference>
<comment type="caution">
    <text evidence="2">The sequence shown here is derived from an EMBL/GenBank/DDBJ whole genome shotgun (WGS) entry which is preliminary data.</text>
</comment>
<dbReference type="PANTHER" id="PTHR23324">
    <property type="entry name" value="SEC14 RELATED PROTEIN"/>
    <property type="match status" value="1"/>
</dbReference>
<dbReference type="GO" id="GO:0005737">
    <property type="term" value="C:cytoplasm"/>
    <property type="evidence" value="ECO:0007669"/>
    <property type="project" value="TreeGrafter"/>
</dbReference>
<dbReference type="InterPro" id="IPR001251">
    <property type="entry name" value="CRAL-TRIO_dom"/>
</dbReference>
<dbReference type="InterPro" id="IPR051064">
    <property type="entry name" value="SEC14/CRAL-TRIO_domain"/>
</dbReference>
<keyword evidence="3" id="KW-1185">Reference proteome</keyword>
<dbReference type="AlphaFoldDB" id="A0A226EV67"/>